<accession>A0A162AJF7</accession>
<gene>
    <name evidence="1" type="ORF">DCAR_010717</name>
</gene>
<comment type="caution">
    <text evidence="1">The sequence shown here is derived from an EMBL/GenBank/DDBJ whole genome shotgun (WGS) entry which is preliminary data.</text>
</comment>
<dbReference type="EMBL" id="LNRQ01000003">
    <property type="protein sequence ID" value="KZN01963.1"/>
    <property type="molecule type" value="Genomic_DNA"/>
</dbReference>
<proteinExistence type="predicted"/>
<evidence type="ECO:0000313" key="1">
    <source>
        <dbReference type="EMBL" id="KZN01963.1"/>
    </source>
</evidence>
<reference evidence="1" key="1">
    <citation type="journal article" date="2016" name="Nat. Genet.">
        <title>A high-quality carrot genome assembly provides new insights into carotenoid accumulation and asterid genome evolution.</title>
        <authorList>
            <person name="Iorizzo M."/>
            <person name="Ellison S."/>
            <person name="Senalik D."/>
            <person name="Zeng P."/>
            <person name="Satapoomin P."/>
            <person name="Huang J."/>
            <person name="Bowman M."/>
            <person name="Iovene M."/>
            <person name="Sanseverino W."/>
            <person name="Cavagnaro P."/>
            <person name="Yildiz M."/>
            <person name="Macko-Podgorni A."/>
            <person name="Moranska E."/>
            <person name="Grzebelus E."/>
            <person name="Grzebelus D."/>
            <person name="Ashrafi H."/>
            <person name="Zheng Z."/>
            <person name="Cheng S."/>
            <person name="Spooner D."/>
            <person name="Van Deynze A."/>
            <person name="Simon P."/>
        </authorList>
    </citation>
    <scope>NUCLEOTIDE SEQUENCE [LARGE SCALE GENOMIC DNA]</scope>
    <source>
        <tissue evidence="1">Leaf</tissue>
    </source>
</reference>
<dbReference type="AlphaFoldDB" id="A0A162AJF7"/>
<sequence>MFRDIKKYCKSEQIETCLDVEGLSNNFSDMHLPKHDETVVSVEETELEHETKYLFEKNGLGIGLRGFPAAHNLHKQFDT</sequence>
<dbReference type="Gramene" id="KZN01963">
    <property type="protein sequence ID" value="KZN01963"/>
    <property type="gene ID" value="DCAR_010717"/>
</dbReference>
<name>A0A162AJF7_DAUCS</name>
<organism evidence="1">
    <name type="scientific">Daucus carota subsp. sativus</name>
    <name type="common">Carrot</name>
    <dbReference type="NCBI Taxonomy" id="79200"/>
    <lineage>
        <taxon>Eukaryota</taxon>
        <taxon>Viridiplantae</taxon>
        <taxon>Streptophyta</taxon>
        <taxon>Embryophyta</taxon>
        <taxon>Tracheophyta</taxon>
        <taxon>Spermatophyta</taxon>
        <taxon>Magnoliopsida</taxon>
        <taxon>eudicotyledons</taxon>
        <taxon>Gunneridae</taxon>
        <taxon>Pentapetalae</taxon>
        <taxon>asterids</taxon>
        <taxon>campanulids</taxon>
        <taxon>Apiales</taxon>
        <taxon>Apiaceae</taxon>
        <taxon>Apioideae</taxon>
        <taxon>Scandiceae</taxon>
        <taxon>Daucinae</taxon>
        <taxon>Daucus</taxon>
        <taxon>Daucus sect. Daucus</taxon>
    </lineage>
</organism>
<protein>
    <submittedName>
        <fullName evidence="1">Uncharacterized protein</fullName>
    </submittedName>
</protein>